<dbReference type="Gene3D" id="3.40.250.10">
    <property type="entry name" value="Rhodanese-like domain"/>
    <property type="match status" value="1"/>
</dbReference>
<dbReference type="SUPFAM" id="SSF52540">
    <property type="entry name" value="P-loop containing nucleoside triphosphate hydrolases"/>
    <property type="match status" value="1"/>
</dbReference>
<proteinExistence type="inferred from homology"/>
<evidence type="ECO:0000313" key="9">
    <source>
        <dbReference type="EMBL" id="KAI3427347.1"/>
    </source>
</evidence>
<organism evidence="9 10">
    <name type="scientific">Chlorella vulgaris</name>
    <name type="common">Green alga</name>
    <dbReference type="NCBI Taxonomy" id="3077"/>
    <lineage>
        <taxon>Eukaryota</taxon>
        <taxon>Viridiplantae</taxon>
        <taxon>Chlorophyta</taxon>
        <taxon>core chlorophytes</taxon>
        <taxon>Trebouxiophyceae</taxon>
        <taxon>Chlorellales</taxon>
        <taxon>Chlorellaceae</taxon>
        <taxon>Chlorella clade</taxon>
        <taxon>Chlorella</taxon>
    </lineage>
</organism>
<dbReference type="Pfam" id="PF00581">
    <property type="entry name" value="Rhodanese"/>
    <property type="match status" value="1"/>
</dbReference>
<name>A0A9D4TJU2_CHLVU</name>
<dbReference type="AlphaFoldDB" id="A0A9D4TJU2"/>
<comment type="similarity">
    <text evidence="5 6">Belongs to the RuBisCO activase family.</text>
</comment>
<protein>
    <recommendedName>
        <fullName evidence="6">Ribulose bisphosphate carboxylase/oxygenase activase, chloroplastic</fullName>
        <shortName evidence="6">RA</shortName>
        <shortName evidence="6">RuBisCO activase</shortName>
    </recommendedName>
</protein>
<dbReference type="PANTHER" id="PTHR32429">
    <property type="match status" value="1"/>
</dbReference>
<comment type="function">
    <text evidence="4 6">Activation of RuBisCO (ribulose-1,5-bisphosphate carboxylase/oxygenase; EC 4.1.1.39) involves the ATP-dependent carboxylation of the epsilon-amino group of lysine leading to a carbamate structure.</text>
</comment>
<dbReference type="Pfam" id="PF00004">
    <property type="entry name" value="AAA"/>
    <property type="match status" value="1"/>
</dbReference>
<reference evidence="9" key="1">
    <citation type="journal article" date="2019" name="Plant J.">
        <title>Chlorella vulgaris genome assembly and annotation reveals the molecular basis for metabolic acclimation to high light conditions.</title>
        <authorList>
            <person name="Cecchin M."/>
            <person name="Marcolungo L."/>
            <person name="Rossato M."/>
            <person name="Girolomoni L."/>
            <person name="Cosentino E."/>
            <person name="Cuine S."/>
            <person name="Li-Beisson Y."/>
            <person name="Delledonne M."/>
            <person name="Ballottari M."/>
        </authorList>
    </citation>
    <scope>NUCLEOTIDE SEQUENCE</scope>
    <source>
        <strain evidence="9">211/11P</strain>
    </source>
</reference>
<keyword evidence="2 6" id="KW-0547">Nucleotide-binding</keyword>
<dbReference type="GO" id="GO:0046863">
    <property type="term" value="F:ribulose-1,5-bisphosphate carboxylase/oxygenase activator activity"/>
    <property type="evidence" value="ECO:0007669"/>
    <property type="project" value="UniProtKB-UniRule"/>
</dbReference>
<evidence type="ECO:0000256" key="3">
    <source>
        <dbReference type="ARBA" id="ARBA00022840"/>
    </source>
</evidence>
<dbReference type="Gene3D" id="1.10.8.1070">
    <property type="match status" value="1"/>
</dbReference>
<evidence type="ECO:0000256" key="7">
    <source>
        <dbReference type="SAM" id="MobiDB-lite"/>
    </source>
</evidence>
<feature type="region of interest" description="Disordered" evidence="7">
    <location>
        <begin position="494"/>
        <end position="534"/>
    </location>
</feature>
<dbReference type="InterPro" id="IPR001763">
    <property type="entry name" value="Rhodanese-like_dom"/>
</dbReference>
<feature type="domain" description="Rhodanese" evidence="8">
    <location>
        <begin position="539"/>
        <end position="677"/>
    </location>
</feature>
<evidence type="ECO:0000313" key="10">
    <source>
        <dbReference type="Proteomes" id="UP001055712"/>
    </source>
</evidence>
<dbReference type="OrthoDB" id="2014558at2759"/>
<comment type="subcellular location">
    <subcellularLocation>
        <location evidence="1 6">Plastid</location>
        <location evidence="1 6">Chloroplast stroma</location>
    </subcellularLocation>
</comment>
<dbReference type="InterPro" id="IPR044960">
    <property type="entry name" value="RCA-like"/>
</dbReference>
<feature type="compositionally biased region" description="Low complexity" evidence="7">
    <location>
        <begin position="494"/>
        <end position="504"/>
    </location>
</feature>
<dbReference type="SMART" id="SM00450">
    <property type="entry name" value="RHOD"/>
    <property type="match status" value="1"/>
</dbReference>
<dbReference type="EMBL" id="SIDB01000010">
    <property type="protein sequence ID" value="KAI3427347.1"/>
    <property type="molecule type" value="Genomic_DNA"/>
</dbReference>
<dbReference type="GO" id="GO:0016887">
    <property type="term" value="F:ATP hydrolysis activity"/>
    <property type="evidence" value="ECO:0007669"/>
    <property type="project" value="UniProtKB-UniRule"/>
</dbReference>
<sequence>MRLFQPAGSVKLSPVLSLPRGTDGPRKRGAETAAATAGDACAAAAHAAAAAAAAGRDGGREVAVLGGEDFILSQRSGVSEELFKGGRLGVDADVAGGSGGGGGLQDGMRLSTLSHLPAGLEPPPRFLQRVALHFARNALAGLGQLQGQVPLVLGIWGPKGVGKTFSLELSLRALGVLPVCLSAGELEDEWAGEPGRRLRERYQFAARHAESTGQPTCLVISDLDAGVGTWAHTANTVNTQNLQGSLMALCDDPDCLSTGQDWAAVRRRPRVPIYVTANDLTCLYAPLVREGRMDKFLFEPSRGEMAAALCLLFSPQLPPADVDALLAAFPHQPMDFFGAIKSRMVDGAVRSWLHDAAAAAAGGGGGGGGGEEGVNAALAQLAAGNCSPSINQVEEQGCLAAAMAAGASLAAEQQAVLDTRLSLEYVRGLEADRKLASERSARWRRSAASAAARRVAAAQAAEELRRAAADVVRSEAAAARAAAAVAGWDAAHVFASSQQQQQQQRQEEEKEEEEAEAGPPPTASGLPPISPDELWAATRSGGVRVLDVRSAREWDWGRIKGAIHTPIVLAAGPATNPAAAKLNPGFMEAATAALGSPDAAPPIVLYGPGTPLHSQAAAAYVSKEQFVSIAPAGAVQVEGQDIVAAAAAALQSQGYCSLRELAGGYRAWDLQYRPDGRRRAKGAFRDKSSGELEWWTASN</sequence>
<keyword evidence="6" id="KW-0150">Chloroplast</keyword>
<dbReference type="Gene3D" id="3.40.50.300">
    <property type="entry name" value="P-loop containing nucleotide triphosphate hydrolases"/>
    <property type="match status" value="1"/>
</dbReference>
<keyword evidence="6" id="KW-0934">Plastid</keyword>
<dbReference type="Pfam" id="PF21228">
    <property type="entry name" value="RuBisCO_activase_AAA_helical"/>
    <property type="match status" value="1"/>
</dbReference>
<dbReference type="PROSITE" id="PS50206">
    <property type="entry name" value="RHODANESE_3"/>
    <property type="match status" value="1"/>
</dbReference>
<evidence type="ECO:0000256" key="5">
    <source>
        <dbReference type="ARBA" id="ARBA00025781"/>
    </source>
</evidence>
<gene>
    <name evidence="9" type="ORF">D9Q98_010264</name>
</gene>
<evidence type="ECO:0000256" key="2">
    <source>
        <dbReference type="ARBA" id="ARBA00022741"/>
    </source>
</evidence>
<accession>A0A9D4TJU2</accession>
<dbReference type="GO" id="GO:0005524">
    <property type="term" value="F:ATP binding"/>
    <property type="evidence" value="ECO:0007669"/>
    <property type="project" value="UniProtKB-UniRule"/>
</dbReference>
<evidence type="ECO:0000256" key="6">
    <source>
        <dbReference type="RuleBase" id="RU369045"/>
    </source>
</evidence>
<dbReference type="InterPro" id="IPR036873">
    <property type="entry name" value="Rhodanese-like_dom_sf"/>
</dbReference>
<keyword evidence="3 6" id="KW-0067">ATP-binding</keyword>
<evidence type="ECO:0000256" key="1">
    <source>
        <dbReference type="ARBA" id="ARBA00004470"/>
    </source>
</evidence>
<dbReference type="PANTHER" id="PTHR32429:SF11">
    <property type="entry name" value="RIBULOSE BISPHOSPHATE CARBOXYLASE_OXYGENASE ACTIVASE, CHLOROPLASTIC"/>
    <property type="match status" value="1"/>
</dbReference>
<dbReference type="SUPFAM" id="SSF52821">
    <property type="entry name" value="Rhodanese/Cell cycle control phosphatase"/>
    <property type="match status" value="1"/>
</dbReference>
<comment type="caution">
    <text evidence="9">The sequence shown here is derived from an EMBL/GenBank/DDBJ whole genome shotgun (WGS) entry which is preliminary data.</text>
</comment>
<dbReference type="InterPro" id="IPR048571">
    <property type="entry name" value="RuBisCO_activase_AAA_helical"/>
</dbReference>
<keyword evidence="10" id="KW-1185">Reference proteome</keyword>
<dbReference type="CDD" id="cd00158">
    <property type="entry name" value="RHOD"/>
    <property type="match status" value="1"/>
</dbReference>
<evidence type="ECO:0000256" key="4">
    <source>
        <dbReference type="ARBA" id="ARBA00025556"/>
    </source>
</evidence>
<dbReference type="InterPro" id="IPR027417">
    <property type="entry name" value="P-loop_NTPase"/>
</dbReference>
<dbReference type="InterPro" id="IPR003959">
    <property type="entry name" value="ATPase_AAA_core"/>
</dbReference>
<dbReference type="GO" id="GO:0009570">
    <property type="term" value="C:chloroplast stroma"/>
    <property type="evidence" value="ECO:0007669"/>
    <property type="project" value="UniProtKB-SubCell"/>
</dbReference>
<evidence type="ECO:0000259" key="8">
    <source>
        <dbReference type="PROSITE" id="PS50206"/>
    </source>
</evidence>
<dbReference type="Proteomes" id="UP001055712">
    <property type="component" value="Unassembled WGS sequence"/>
</dbReference>
<reference evidence="9" key="2">
    <citation type="submission" date="2020-11" db="EMBL/GenBank/DDBJ databases">
        <authorList>
            <person name="Cecchin M."/>
            <person name="Marcolungo L."/>
            <person name="Rossato M."/>
            <person name="Girolomoni L."/>
            <person name="Cosentino E."/>
            <person name="Cuine S."/>
            <person name="Li-Beisson Y."/>
            <person name="Delledonne M."/>
            <person name="Ballottari M."/>
        </authorList>
    </citation>
    <scope>NUCLEOTIDE SEQUENCE</scope>
    <source>
        <strain evidence="9">211/11P</strain>
        <tissue evidence="9">Whole cell</tissue>
    </source>
</reference>